<keyword evidence="9" id="KW-1185">Reference proteome</keyword>
<dbReference type="OrthoDB" id="10266980at2759"/>
<evidence type="ECO:0000256" key="4">
    <source>
        <dbReference type="ARBA" id="ARBA00023136"/>
    </source>
</evidence>
<reference evidence="8" key="1">
    <citation type="submission" date="2020-11" db="EMBL/GenBank/DDBJ databases">
        <authorList>
            <consortium name="DOE Joint Genome Institute"/>
            <person name="Ahrendt S."/>
            <person name="Riley R."/>
            <person name="Andreopoulos W."/>
            <person name="Labutti K."/>
            <person name="Pangilinan J."/>
            <person name="Ruiz-Duenas F.J."/>
            <person name="Barrasa J.M."/>
            <person name="Sanchez-Garcia M."/>
            <person name="Camarero S."/>
            <person name="Miyauchi S."/>
            <person name="Serrano A."/>
            <person name="Linde D."/>
            <person name="Babiker R."/>
            <person name="Drula E."/>
            <person name="Ayuso-Fernandez I."/>
            <person name="Pacheco R."/>
            <person name="Padilla G."/>
            <person name="Ferreira P."/>
            <person name="Barriuso J."/>
            <person name="Kellner H."/>
            <person name="Castanera R."/>
            <person name="Alfaro M."/>
            <person name="Ramirez L."/>
            <person name="Pisabarro A.G."/>
            <person name="Kuo A."/>
            <person name="Tritt A."/>
            <person name="Lipzen A."/>
            <person name="He G."/>
            <person name="Yan M."/>
            <person name="Ng V."/>
            <person name="Cullen D."/>
            <person name="Martin F."/>
            <person name="Rosso M.-N."/>
            <person name="Henrissat B."/>
            <person name="Hibbett D."/>
            <person name="Martinez A.T."/>
            <person name="Grigoriev I.V."/>
        </authorList>
    </citation>
    <scope>NUCLEOTIDE SEQUENCE</scope>
    <source>
        <strain evidence="8">AH 40177</strain>
    </source>
</reference>
<sequence>MASLFSFSPTTALLDLEHLTQTTLTRLSNVALDLGLTRFPAHQYTFLTALFFFLAVHQAFAPVVSGWMSSSFRKLDRRGKNNWSIHVVSQVHVLVVVPMALRILNSPSQGQDRAFGWDEGAGSLQAIASAYFVWDTFDAIINFTDVGFIVHGFACSLIYLLSFRPFLSYYASRCLLWESSTFFLNIHWFLDKTNRTGSTFQLVNGILLLATFFFVRLIGGAYVSYQFFFTLYDAWDEIPLAYALIYGTGNIVLQGLNVFWFMKMITALRKRFSGGDGKRNGKLDAKEE</sequence>
<keyword evidence="3 6" id="KW-1133">Transmembrane helix</keyword>
<evidence type="ECO:0000313" key="8">
    <source>
        <dbReference type="EMBL" id="KAF9061893.1"/>
    </source>
</evidence>
<dbReference type="InterPro" id="IPR050846">
    <property type="entry name" value="TLCD"/>
</dbReference>
<dbReference type="Proteomes" id="UP000772434">
    <property type="component" value="Unassembled WGS sequence"/>
</dbReference>
<dbReference type="GO" id="GO:0016020">
    <property type="term" value="C:membrane"/>
    <property type="evidence" value="ECO:0007669"/>
    <property type="project" value="UniProtKB-SubCell"/>
</dbReference>
<feature type="transmembrane region" description="Helical" evidence="6">
    <location>
        <begin position="240"/>
        <end position="262"/>
    </location>
</feature>
<evidence type="ECO:0000256" key="3">
    <source>
        <dbReference type="ARBA" id="ARBA00022989"/>
    </source>
</evidence>
<proteinExistence type="predicted"/>
<dbReference type="PANTHER" id="PTHR13439:SF0">
    <property type="entry name" value="TOPOISOMERASE I DAMAGE AFFECTED PROTEIN 4"/>
    <property type="match status" value="1"/>
</dbReference>
<organism evidence="8 9">
    <name type="scientific">Rhodocollybia butyracea</name>
    <dbReference type="NCBI Taxonomy" id="206335"/>
    <lineage>
        <taxon>Eukaryota</taxon>
        <taxon>Fungi</taxon>
        <taxon>Dikarya</taxon>
        <taxon>Basidiomycota</taxon>
        <taxon>Agaricomycotina</taxon>
        <taxon>Agaricomycetes</taxon>
        <taxon>Agaricomycetidae</taxon>
        <taxon>Agaricales</taxon>
        <taxon>Marasmiineae</taxon>
        <taxon>Omphalotaceae</taxon>
        <taxon>Rhodocollybia</taxon>
    </lineage>
</organism>
<dbReference type="GO" id="GO:0055088">
    <property type="term" value="P:lipid homeostasis"/>
    <property type="evidence" value="ECO:0007669"/>
    <property type="project" value="TreeGrafter"/>
</dbReference>
<dbReference type="InterPro" id="IPR006634">
    <property type="entry name" value="TLC-dom"/>
</dbReference>
<evidence type="ECO:0000256" key="2">
    <source>
        <dbReference type="ARBA" id="ARBA00022692"/>
    </source>
</evidence>
<keyword evidence="4 5" id="KW-0472">Membrane</keyword>
<dbReference type="GO" id="GO:0005783">
    <property type="term" value="C:endoplasmic reticulum"/>
    <property type="evidence" value="ECO:0007669"/>
    <property type="project" value="TreeGrafter"/>
</dbReference>
<dbReference type="SMART" id="SM00724">
    <property type="entry name" value="TLC"/>
    <property type="match status" value="1"/>
</dbReference>
<feature type="domain" description="TLC" evidence="7">
    <location>
        <begin position="78"/>
        <end position="273"/>
    </location>
</feature>
<dbReference type="PANTHER" id="PTHR13439">
    <property type="entry name" value="CT120 PROTEIN"/>
    <property type="match status" value="1"/>
</dbReference>
<comment type="subcellular location">
    <subcellularLocation>
        <location evidence="1">Membrane</location>
        <topology evidence="1">Multi-pass membrane protein</topology>
    </subcellularLocation>
</comment>
<evidence type="ECO:0000256" key="5">
    <source>
        <dbReference type="PROSITE-ProRule" id="PRU00205"/>
    </source>
</evidence>
<evidence type="ECO:0000256" key="1">
    <source>
        <dbReference type="ARBA" id="ARBA00004141"/>
    </source>
</evidence>
<accession>A0A9P5U1S6</accession>
<comment type="caution">
    <text evidence="8">The sequence shown here is derived from an EMBL/GenBank/DDBJ whole genome shotgun (WGS) entry which is preliminary data.</text>
</comment>
<evidence type="ECO:0000313" key="9">
    <source>
        <dbReference type="Proteomes" id="UP000772434"/>
    </source>
</evidence>
<name>A0A9P5U1S6_9AGAR</name>
<feature type="transmembrane region" description="Helical" evidence="6">
    <location>
        <begin position="202"/>
        <end position="228"/>
    </location>
</feature>
<dbReference type="EMBL" id="JADNRY010000187">
    <property type="protein sequence ID" value="KAF9061893.1"/>
    <property type="molecule type" value="Genomic_DNA"/>
</dbReference>
<keyword evidence="2 5" id="KW-0812">Transmembrane</keyword>
<dbReference type="Pfam" id="PF03798">
    <property type="entry name" value="TRAM_LAG1_CLN8"/>
    <property type="match status" value="1"/>
</dbReference>
<evidence type="ECO:0000256" key="6">
    <source>
        <dbReference type="SAM" id="Phobius"/>
    </source>
</evidence>
<feature type="transmembrane region" description="Helical" evidence="6">
    <location>
        <begin position="44"/>
        <end position="63"/>
    </location>
</feature>
<feature type="transmembrane region" description="Helical" evidence="6">
    <location>
        <begin position="139"/>
        <end position="161"/>
    </location>
</feature>
<protein>
    <submittedName>
        <fullName evidence="8">TLC domain-containing protein</fullName>
    </submittedName>
</protein>
<gene>
    <name evidence="8" type="ORF">BDP27DRAFT_1337367</name>
</gene>
<dbReference type="AlphaFoldDB" id="A0A9P5U1S6"/>
<dbReference type="PROSITE" id="PS50922">
    <property type="entry name" value="TLC"/>
    <property type="match status" value="1"/>
</dbReference>
<evidence type="ECO:0000259" key="7">
    <source>
        <dbReference type="PROSITE" id="PS50922"/>
    </source>
</evidence>
<feature type="transmembrane region" description="Helical" evidence="6">
    <location>
        <begin position="83"/>
        <end position="104"/>
    </location>
</feature>